<organism evidence="1 2">
    <name type="scientific">Aldrovandia affinis</name>
    <dbReference type="NCBI Taxonomy" id="143900"/>
    <lineage>
        <taxon>Eukaryota</taxon>
        <taxon>Metazoa</taxon>
        <taxon>Chordata</taxon>
        <taxon>Craniata</taxon>
        <taxon>Vertebrata</taxon>
        <taxon>Euteleostomi</taxon>
        <taxon>Actinopterygii</taxon>
        <taxon>Neopterygii</taxon>
        <taxon>Teleostei</taxon>
        <taxon>Notacanthiformes</taxon>
        <taxon>Halosauridae</taxon>
        <taxon>Aldrovandia</taxon>
    </lineage>
</organism>
<gene>
    <name evidence="1" type="ORF">AAFF_G00134820</name>
</gene>
<evidence type="ECO:0000313" key="2">
    <source>
        <dbReference type="Proteomes" id="UP001221898"/>
    </source>
</evidence>
<dbReference type="EMBL" id="JAINUG010000196">
    <property type="protein sequence ID" value="KAJ8388328.1"/>
    <property type="molecule type" value="Genomic_DNA"/>
</dbReference>
<protein>
    <submittedName>
        <fullName evidence="1">Uncharacterized protein</fullName>
    </submittedName>
</protein>
<dbReference type="Proteomes" id="UP001221898">
    <property type="component" value="Unassembled WGS sequence"/>
</dbReference>
<evidence type="ECO:0000313" key="1">
    <source>
        <dbReference type="EMBL" id="KAJ8388328.1"/>
    </source>
</evidence>
<proteinExistence type="predicted"/>
<dbReference type="InterPro" id="IPR036397">
    <property type="entry name" value="RNaseH_sf"/>
</dbReference>
<reference evidence="1" key="1">
    <citation type="journal article" date="2023" name="Science">
        <title>Genome structures resolve the early diversification of teleost fishes.</title>
        <authorList>
            <person name="Parey E."/>
            <person name="Louis A."/>
            <person name="Montfort J."/>
            <person name="Bouchez O."/>
            <person name="Roques C."/>
            <person name="Iampietro C."/>
            <person name="Lluch J."/>
            <person name="Castinel A."/>
            <person name="Donnadieu C."/>
            <person name="Desvignes T."/>
            <person name="Floi Bucao C."/>
            <person name="Jouanno E."/>
            <person name="Wen M."/>
            <person name="Mejri S."/>
            <person name="Dirks R."/>
            <person name="Jansen H."/>
            <person name="Henkel C."/>
            <person name="Chen W.J."/>
            <person name="Zahm M."/>
            <person name="Cabau C."/>
            <person name="Klopp C."/>
            <person name="Thompson A.W."/>
            <person name="Robinson-Rechavi M."/>
            <person name="Braasch I."/>
            <person name="Lecointre G."/>
            <person name="Bobe J."/>
            <person name="Postlethwait J.H."/>
            <person name="Berthelot C."/>
            <person name="Roest Crollius H."/>
            <person name="Guiguen Y."/>
        </authorList>
    </citation>
    <scope>NUCLEOTIDE SEQUENCE</scope>
    <source>
        <strain evidence="1">NC1722</strain>
    </source>
</reference>
<dbReference type="GO" id="GO:0003676">
    <property type="term" value="F:nucleic acid binding"/>
    <property type="evidence" value="ECO:0007669"/>
    <property type="project" value="InterPro"/>
</dbReference>
<accession>A0AAD7RQ20</accession>
<dbReference type="AlphaFoldDB" id="A0AAD7RQ20"/>
<name>A0AAD7RQ20_9TELE</name>
<keyword evidence="2" id="KW-1185">Reference proteome</keyword>
<dbReference type="Gene3D" id="3.30.420.10">
    <property type="entry name" value="Ribonuclease H-like superfamily/Ribonuclease H"/>
    <property type="match status" value="1"/>
</dbReference>
<sequence length="58" mass="6683">MDLKSAVHRRSPRNLTELEQFCKEEWANIAQSRCAKLVETYPNRLMAVIKAKGASTKY</sequence>
<comment type="caution">
    <text evidence="1">The sequence shown here is derived from an EMBL/GenBank/DDBJ whole genome shotgun (WGS) entry which is preliminary data.</text>
</comment>